<dbReference type="AlphaFoldDB" id="A0A0E9MMT4"/>
<accession>A0A0E9MMT4</accession>
<reference evidence="2 3" key="1">
    <citation type="submission" date="2015-04" db="EMBL/GenBank/DDBJ databases">
        <title>Whole genome shotgun sequence of Sphingomonas changbaiensis NBRC 104936.</title>
        <authorList>
            <person name="Katano-Makiyama Y."/>
            <person name="Hosoyama A."/>
            <person name="Hashimoto M."/>
            <person name="Noguchi M."/>
            <person name="Tsuchikane K."/>
            <person name="Ohji S."/>
            <person name="Yamazoe A."/>
            <person name="Ichikawa N."/>
            <person name="Kimura A."/>
            <person name="Fujita N."/>
        </authorList>
    </citation>
    <scope>NUCLEOTIDE SEQUENCE [LARGE SCALE GENOMIC DNA]</scope>
    <source>
        <strain evidence="2 3">NBRC 104936</strain>
    </source>
</reference>
<proteinExistence type="predicted"/>
<protein>
    <recommendedName>
        <fullName evidence="1">ER-bound oxygenase mpaB/mpaB'/Rubber oxygenase catalytic domain-containing protein</fullName>
    </recommendedName>
</protein>
<evidence type="ECO:0000259" key="1">
    <source>
        <dbReference type="Pfam" id="PF09995"/>
    </source>
</evidence>
<dbReference type="InterPro" id="IPR018713">
    <property type="entry name" value="MPAB/Lcp_cat_dom"/>
</dbReference>
<name>A0A0E9MMT4_9SPHN</name>
<evidence type="ECO:0000313" key="3">
    <source>
        <dbReference type="Proteomes" id="UP000033202"/>
    </source>
</evidence>
<dbReference type="PANTHER" id="PTHR36151">
    <property type="entry name" value="BLR2777 PROTEIN"/>
    <property type="match status" value="1"/>
</dbReference>
<dbReference type="STRING" id="1219043.SCH01S_15_00450"/>
<dbReference type="Pfam" id="PF09995">
    <property type="entry name" value="MPAB_Lcp_cat"/>
    <property type="match status" value="1"/>
</dbReference>
<feature type="domain" description="ER-bound oxygenase mpaB/mpaB'/Rubber oxygenase catalytic" evidence="1">
    <location>
        <begin position="56"/>
        <end position="286"/>
    </location>
</feature>
<evidence type="ECO:0000313" key="2">
    <source>
        <dbReference type="EMBL" id="GAO38420.1"/>
    </source>
</evidence>
<dbReference type="GO" id="GO:0016491">
    <property type="term" value="F:oxidoreductase activity"/>
    <property type="evidence" value="ECO:0007669"/>
    <property type="project" value="InterPro"/>
</dbReference>
<keyword evidence="3" id="KW-1185">Reference proteome</keyword>
<gene>
    <name evidence="2" type="ORF">SCH01S_15_00450</name>
</gene>
<dbReference type="EMBL" id="BBWU01000015">
    <property type="protein sequence ID" value="GAO38420.1"/>
    <property type="molecule type" value="Genomic_DNA"/>
</dbReference>
<sequence>MSARYPDAGAAALPFARLLKRRIASEVVSIFNDRATGQTPVVRRPDGLFGPGSVVWRVHGDVTAMMVGGISGLLLQMLHPAVLAGVWDHSNFRQDMLGRLRRTARFIALTSYGARDEADGAIARVRAIHAHVSGTLPDGTPYRADDPRLLAWVHVTEAVSCLAGWRRYAEPRMSGADRDRYFAEMAQIGGALGADPVPRSQLEAQRLIEAMRPELIADGRTREVAALVLGTRAHKPSAEPLHKLTMQAAIDLLPDWARRMHGLAGPGPLTPLVRAGTTGVARTLRWAFA</sequence>
<dbReference type="RefSeq" id="WP_046347323.1">
    <property type="nucleotide sequence ID" value="NZ_BBWU01000015.1"/>
</dbReference>
<dbReference type="OrthoDB" id="108890at2"/>
<dbReference type="PANTHER" id="PTHR36151:SF3">
    <property type="entry name" value="ER-BOUND OXYGENASE MPAB_MPAB'_RUBBER OXYGENASE CATALYTIC DOMAIN-CONTAINING PROTEIN"/>
    <property type="match status" value="1"/>
</dbReference>
<organism evidence="2 3">
    <name type="scientific">Sphingomonas changbaiensis NBRC 104936</name>
    <dbReference type="NCBI Taxonomy" id="1219043"/>
    <lineage>
        <taxon>Bacteria</taxon>
        <taxon>Pseudomonadati</taxon>
        <taxon>Pseudomonadota</taxon>
        <taxon>Alphaproteobacteria</taxon>
        <taxon>Sphingomonadales</taxon>
        <taxon>Sphingomonadaceae</taxon>
        <taxon>Sphingomonas</taxon>
    </lineage>
</organism>
<comment type="caution">
    <text evidence="2">The sequence shown here is derived from an EMBL/GenBank/DDBJ whole genome shotgun (WGS) entry which is preliminary data.</text>
</comment>
<dbReference type="Proteomes" id="UP000033202">
    <property type="component" value="Unassembled WGS sequence"/>
</dbReference>